<dbReference type="InterPro" id="IPR041854">
    <property type="entry name" value="BFD-like_2Fe2S-bd_dom_sf"/>
</dbReference>
<evidence type="ECO:0000256" key="1">
    <source>
        <dbReference type="ARBA" id="ARBA00022448"/>
    </source>
</evidence>
<keyword evidence="2" id="KW-0001">2Fe-2S</keyword>
<evidence type="ECO:0000256" key="7">
    <source>
        <dbReference type="ARBA" id="ARBA00039386"/>
    </source>
</evidence>
<dbReference type="GO" id="GO:0046872">
    <property type="term" value="F:metal ion binding"/>
    <property type="evidence" value="ECO:0007669"/>
    <property type="project" value="UniProtKB-KW"/>
</dbReference>
<dbReference type="OrthoDB" id="7428628at2"/>
<evidence type="ECO:0000256" key="2">
    <source>
        <dbReference type="ARBA" id="ARBA00022714"/>
    </source>
</evidence>
<evidence type="ECO:0000256" key="5">
    <source>
        <dbReference type="ARBA" id="ARBA00023004"/>
    </source>
</evidence>
<evidence type="ECO:0000313" key="10">
    <source>
        <dbReference type="EMBL" id="RVU33657.1"/>
    </source>
</evidence>
<evidence type="ECO:0000256" key="8">
    <source>
        <dbReference type="ARBA" id="ARBA00046332"/>
    </source>
</evidence>
<evidence type="ECO:0000256" key="6">
    <source>
        <dbReference type="ARBA" id="ARBA00023014"/>
    </source>
</evidence>
<dbReference type="InterPro" id="IPR007419">
    <property type="entry name" value="BFD-like_2Fe2S-bd_dom"/>
</dbReference>
<keyword evidence="11" id="KW-1185">Reference proteome</keyword>
<feature type="domain" description="BFD-like [2Fe-2S]-binding" evidence="9">
    <location>
        <begin position="3"/>
        <end position="51"/>
    </location>
</feature>
<proteinExistence type="inferred from homology"/>
<dbReference type="RefSeq" id="WP_127767687.1">
    <property type="nucleotide sequence ID" value="NZ_SADE01000004.1"/>
</dbReference>
<reference evidence="11" key="1">
    <citation type="submission" date="2019-01" db="EMBL/GenBank/DDBJ databases">
        <title>Gri0909 isolated from a small marine red alga.</title>
        <authorList>
            <person name="Kim J."/>
            <person name="Jeong S.E."/>
            <person name="Jeon C.O."/>
        </authorList>
    </citation>
    <scope>NUCLEOTIDE SEQUENCE [LARGE SCALE GENOMIC DNA]</scope>
    <source>
        <strain evidence="11">Gri0909</strain>
    </source>
</reference>
<dbReference type="Gene3D" id="1.10.10.1100">
    <property type="entry name" value="BFD-like [2Fe-2S]-binding domain"/>
    <property type="match status" value="1"/>
</dbReference>
<keyword evidence="3" id="KW-0479">Metal-binding</keyword>
<evidence type="ECO:0000256" key="3">
    <source>
        <dbReference type="ARBA" id="ARBA00022723"/>
    </source>
</evidence>
<gene>
    <name evidence="10" type="ORF">EOI86_21105</name>
</gene>
<evidence type="ECO:0000259" key="9">
    <source>
        <dbReference type="Pfam" id="PF04324"/>
    </source>
</evidence>
<keyword evidence="6" id="KW-0411">Iron-sulfur</keyword>
<accession>A0A3S2Z4K2</accession>
<dbReference type="GO" id="GO:0051537">
    <property type="term" value="F:2 iron, 2 sulfur cluster binding"/>
    <property type="evidence" value="ECO:0007669"/>
    <property type="project" value="UniProtKB-KW"/>
</dbReference>
<evidence type="ECO:0000313" key="11">
    <source>
        <dbReference type="Proteomes" id="UP000287447"/>
    </source>
</evidence>
<dbReference type="InterPro" id="IPR052371">
    <property type="entry name" value="BFD-associated_ferredoxin"/>
</dbReference>
<dbReference type="AlphaFoldDB" id="A0A3S2Z4K2"/>
<protein>
    <recommendedName>
        <fullName evidence="7">Bacterioferritin-associated ferredoxin</fullName>
    </recommendedName>
</protein>
<comment type="caution">
    <text evidence="10">The sequence shown here is derived from an EMBL/GenBank/DDBJ whole genome shotgun (WGS) entry which is preliminary data.</text>
</comment>
<dbReference type="PANTHER" id="PTHR37424">
    <property type="entry name" value="BACTERIOFERRITIN-ASSOCIATED FERREDOXIN"/>
    <property type="match status" value="1"/>
</dbReference>
<keyword evidence="4" id="KW-0249">Electron transport</keyword>
<dbReference type="PANTHER" id="PTHR37424:SF1">
    <property type="entry name" value="BACTERIOFERRITIN-ASSOCIATED FERREDOXIN"/>
    <property type="match status" value="1"/>
</dbReference>
<name>A0A3S2Z4K2_9PROT</name>
<sequence length="69" mass="7489">MFICICNALSDSELKDAIAQGHGSVDDVYRACGAERQCGCCAENIAEMMREHRDDNWAIPDGEGRVVAA</sequence>
<keyword evidence="1" id="KW-0813">Transport</keyword>
<comment type="similarity">
    <text evidence="8">Belongs to the Bfd family.</text>
</comment>
<organism evidence="10 11">
    <name type="scientific">Hwanghaeella grinnelliae</name>
    <dbReference type="NCBI Taxonomy" id="2500179"/>
    <lineage>
        <taxon>Bacteria</taxon>
        <taxon>Pseudomonadati</taxon>
        <taxon>Pseudomonadota</taxon>
        <taxon>Alphaproteobacteria</taxon>
        <taxon>Rhodospirillales</taxon>
        <taxon>Rhodospirillaceae</taxon>
        <taxon>Hwanghaeella</taxon>
    </lineage>
</organism>
<dbReference type="EMBL" id="SADE01000004">
    <property type="protein sequence ID" value="RVU33657.1"/>
    <property type="molecule type" value="Genomic_DNA"/>
</dbReference>
<dbReference type="Proteomes" id="UP000287447">
    <property type="component" value="Unassembled WGS sequence"/>
</dbReference>
<dbReference type="Pfam" id="PF04324">
    <property type="entry name" value="Fer2_BFD"/>
    <property type="match status" value="1"/>
</dbReference>
<keyword evidence="5" id="KW-0408">Iron</keyword>
<evidence type="ECO:0000256" key="4">
    <source>
        <dbReference type="ARBA" id="ARBA00022982"/>
    </source>
</evidence>